<sequence length="411" mass="42074">MPDVIVVGAGVAGLACAADLSGAGVDVLVLEARERIGGRVLTHRPADGGPPLELGAQIVHGDRNPAHTLLGALPAAPRPQSASVVLGRVARPMAVLARGPHAPWLLEGRLVRYEDDASPGGLSADAWLARSGAGDAERAVAGEWLRQTWAADPASLDAAAVALAMRQDPGGQGEFIVPGGMDRIPAALAEGVEVRTGTPVHRIERDADEVRVVTGEGVLTARQVVVAVPPAVVDRGLLEIGGLDADRREAARTLRPGDGFVAVATLSAPAPASVSVFDADGVSGFLSCVQGRPEVLVVAKGAAARYLRTAVSGGQLGGLIAVALPWTRTAEVTGVEVADWGADPYAGGAFCAPGPGTADAARIWARPTDDGRLFFTGEAAVAGRALPWMQGAIADGRRAADDVTEARKQWL</sequence>
<dbReference type="GO" id="GO:0016491">
    <property type="term" value="F:oxidoreductase activity"/>
    <property type="evidence" value="ECO:0007669"/>
    <property type="project" value="InterPro"/>
</dbReference>
<comment type="caution">
    <text evidence="2">The sequence shown here is derived from an EMBL/GenBank/DDBJ whole genome shotgun (WGS) entry which is preliminary data.</text>
</comment>
<protein>
    <submittedName>
        <fullName evidence="2">Amine oxidase</fullName>
    </submittedName>
</protein>
<accession>A0A918WZN3</accession>
<dbReference type="InterPro" id="IPR050281">
    <property type="entry name" value="Flavin_monoamine_oxidase"/>
</dbReference>
<dbReference type="EMBL" id="BMVC01000007">
    <property type="protein sequence ID" value="GHC98358.1"/>
    <property type="molecule type" value="Genomic_DNA"/>
</dbReference>
<evidence type="ECO:0000259" key="1">
    <source>
        <dbReference type="Pfam" id="PF01593"/>
    </source>
</evidence>
<dbReference type="PANTHER" id="PTHR10742">
    <property type="entry name" value="FLAVIN MONOAMINE OXIDASE"/>
    <property type="match status" value="1"/>
</dbReference>
<reference evidence="2" key="1">
    <citation type="journal article" date="2014" name="Int. J. Syst. Evol. Microbiol.">
        <title>Complete genome sequence of Corynebacterium casei LMG S-19264T (=DSM 44701T), isolated from a smear-ripened cheese.</title>
        <authorList>
            <consortium name="US DOE Joint Genome Institute (JGI-PGF)"/>
            <person name="Walter F."/>
            <person name="Albersmeier A."/>
            <person name="Kalinowski J."/>
            <person name="Ruckert C."/>
        </authorList>
    </citation>
    <scope>NUCLEOTIDE SEQUENCE</scope>
    <source>
        <strain evidence="2">JCM 4637</strain>
    </source>
</reference>
<dbReference type="SUPFAM" id="SSF51905">
    <property type="entry name" value="FAD/NAD(P)-binding domain"/>
    <property type="match status" value="1"/>
</dbReference>
<feature type="domain" description="Amine oxidase" evidence="1">
    <location>
        <begin position="11"/>
        <end position="403"/>
    </location>
</feature>
<dbReference type="Pfam" id="PF01593">
    <property type="entry name" value="Amino_oxidase"/>
    <property type="match status" value="1"/>
</dbReference>
<evidence type="ECO:0000313" key="2">
    <source>
        <dbReference type="EMBL" id="GHC98358.1"/>
    </source>
</evidence>
<dbReference type="PANTHER" id="PTHR10742:SF410">
    <property type="entry name" value="LYSINE-SPECIFIC HISTONE DEMETHYLASE 2"/>
    <property type="match status" value="1"/>
</dbReference>
<organism evidence="2 3">
    <name type="scientific">Streptomyces finlayi</name>
    <dbReference type="NCBI Taxonomy" id="67296"/>
    <lineage>
        <taxon>Bacteria</taxon>
        <taxon>Bacillati</taxon>
        <taxon>Actinomycetota</taxon>
        <taxon>Actinomycetes</taxon>
        <taxon>Kitasatosporales</taxon>
        <taxon>Streptomycetaceae</taxon>
        <taxon>Streptomyces</taxon>
    </lineage>
</organism>
<reference evidence="2" key="2">
    <citation type="submission" date="2020-09" db="EMBL/GenBank/DDBJ databases">
        <authorList>
            <person name="Sun Q."/>
            <person name="Ohkuma M."/>
        </authorList>
    </citation>
    <scope>NUCLEOTIDE SEQUENCE</scope>
    <source>
        <strain evidence="2">JCM 4637</strain>
    </source>
</reference>
<proteinExistence type="predicted"/>
<dbReference type="PRINTS" id="PR00420">
    <property type="entry name" value="RNGMNOXGNASE"/>
</dbReference>
<dbReference type="InterPro" id="IPR002937">
    <property type="entry name" value="Amino_oxidase"/>
</dbReference>
<dbReference type="InterPro" id="IPR036188">
    <property type="entry name" value="FAD/NAD-bd_sf"/>
</dbReference>
<dbReference type="Gene3D" id="3.50.50.60">
    <property type="entry name" value="FAD/NAD(P)-binding domain"/>
    <property type="match status" value="1"/>
</dbReference>
<gene>
    <name evidence="2" type="ORF">GCM10010334_40800</name>
</gene>
<dbReference type="Proteomes" id="UP000638353">
    <property type="component" value="Unassembled WGS sequence"/>
</dbReference>
<name>A0A918WZN3_9ACTN</name>
<dbReference type="AlphaFoldDB" id="A0A918WZN3"/>
<dbReference type="RefSeq" id="WP_189824328.1">
    <property type="nucleotide sequence ID" value="NZ_BMVC01000007.1"/>
</dbReference>
<evidence type="ECO:0000313" key="3">
    <source>
        <dbReference type="Proteomes" id="UP000638353"/>
    </source>
</evidence>